<dbReference type="NCBIfam" id="TIGR00444">
    <property type="entry name" value="mazG"/>
    <property type="match status" value="1"/>
</dbReference>
<dbReference type="EMBL" id="VFMO01000001">
    <property type="protein sequence ID" value="TQJ15727.1"/>
    <property type="molecule type" value="Genomic_DNA"/>
</dbReference>
<evidence type="ECO:0000259" key="1">
    <source>
        <dbReference type="Pfam" id="PF03819"/>
    </source>
</evidence>
<evidence type="ECO:0000313" key="2">
    <source>
        <dbReference type="EMBL" id="TQJ15727.1"/>
    </source>
</evidence>
<feature type="domain" description="NTP pyrophosphohydrolase MazG-like" evidence="1">
    <location>
        <begin position="146"/>
        <end position="221"/>
    </location>
</feature>
<sequence>MPGDNTGSLTLLVTSPRVPAGVLTRDAWRALDDADLVLAASVDDPVASAIASSGVAVEHAQTASTMELGRELAQRAVGQKVVWIVSPDGDPGLTDALAGELTRAADPAPVEMLVGSWDQPGARLADAVAVMDTLRSPGGCPWDAQQTHESLAKYLLEEAHEAVEAIDSADRTHLREELGDVLLQVLFHSRIAADDPDDPWDIDDVAAGLVDKLIRRHPHVFADGDASTPEEVEAAWEQIKAAEKAERADSETPLLEGIPKSLSTLIVADKVLARRERAGHQDVPTGDGIGDRLLALVARARAEGVDADQALRIAVRRLASG</sequence>
<dbReference type="GO" id="GO:0046081">
    <property type="term" value="P:dUTP catabolic process"/>
    <property type="evidence" value="ECO:0007669"/>
    <property type="project" value="TreeGrafter"/>
</dbReference>
<dbReference type="AlphaFoldDB" id="A0A542EK50"/>
<dbReference type="PANTHER" id="PTHR30522:SF0">
    <property type="entry name" value="NUCLEOSIDE TRIPHOSPHATE PYROPHOSPHOHYDROLASE"/>
    <property type="match status" value="1"/>
</dbReference>
<dbReference type="Proteomes" id="UP000320806">
    <property type="component" value="Unassembled WGS sequence"/>
</dbReference>
<dbReference type="PANTHER" id="PTHR30522">
    <property type="entry name" value="NUCLEOSIDE TRIPHOSPHATE PYROPHOSPHOHYDROLASE"/>
    <property type="match status" value="1"/>
</dbReference>
<dbReference type="GO" id="GO:0047429">
    <property type="term" value="F:nucleoside triphosphate diphosphatase activity"/>
    <property type="evidence" value="ECO:0007669"/>
    <property type="project" value="TreeGrafter"/>
</dbReference>
<dbReference type="InterPro" id="IPR004518">
    <property type="entry name" value="MazG-like_dom"/>
</dbReference>
<dbReference type="Gene3D" id="1.10.287.1080">
    <property type="entry name" value="MazG-like"/>
    <property type="match status" value="1"/>
</dbReference>
<dbReference type="OrthoDB" id="9808939at2"/>
<organism evidence="2 3">
    <name type="scientific">Yimella lutea</name>
    <dbReference type="NCBI Taxonomy" id="587872"/>
    <lineage>
        <taxon>Bacteria</taxon>
        <taxon>Bacillati</taxon>
        <taxon>Actinomycetota</taxon>
        <taxon>Actinomycetes</taxon>
        <taxon>Micrococcales</taxon>
        <taxon>Dermacoccaceae</taxon>
        <taxon>Yimella</taxon>
    </lineage>
</organism>
<dbReference type="SUPFAM" id="SSF53790">
    <property type="entry name" value="Tetrapyrrole methylase"/>
    <property type="match status" value="1"/>
</dbReference>
<dbReference type="GO" id="GO:0046052">
    <property type="term" value="P:UTP catabolic process"/>
    <property type="evidence" value="ECO:0007669"/>
    <property type="project" value="TreeGrafter"/>
</dbReference>
<dbReference type="GO" id="GO:0046076">
    <property type="term" value="P:dTTP catabolic process"/>
    <property type="evidence" value="ECO:0007669"/>
    <property type="project" value="TreeGrafter"/>
</dbReference>
<dbReference type="InterPro" id="IPR011551">
    <property type="entry name" value="NTP_PyrPHydrolase_MazG"/>
</dbReference>
<dbReference type="RefSeq" id="WP_141929199.1">
    <property type="nucleotide sequence ID" value="NZ_BAABCI010000023.1"/>
</dbReference>
<proteinExistence type="predicted"/>
<dbReference type="GO" id="GO:0046061">
    <property type="term" value="P:dATP catabolic process"/>
    <property type="evidence" value="ECO:0007669"/>
    <property type="project" value="TreeGrafter"/>
</dbReference>
<reference evidence="2 3" key="1">
    <citation type="submission" date="2019-06" db="EMBL/GenBank/DDBJ databases">
        <title>Sequencing the genomes of 1000 actinobacteria strains.</title>
        <authorList>
            <person name="Klenk H.-P."/>
        </authorList>
    </citation>
    <scope>NUCLEOTIDE SEQUENCE [LARGE SCALE GENOMIC DNA]</scope>
    <source>
        <strain evidence="2 3">DSM 19828</strain>
    </source>
</reference>
<gene>
    <name evidence="2" type="ORF">FB459_3290</name>
</gene>
<dbReference type="GO" id="GO:0008168">
    <property type="term" value="F:methyltransferase activity"/>
    <property type="evidence" value="ECO:0007669"/>
    <property type="project" value="InterPro"/>
</dbReference>
<dbReference type="GO" id="GO:0046047">
    <property type="term" value="P:TTP catabolic process"/>
    <property type="evidence" value="ECO:0007669"/>
    <property type="project" value="TreeGrafter"/>
</dbReference>
<accession>A0A542EK50</accession>
<dbReference type="GO" id="GO:0006950">
    <property type="term" value="P:response to stress"/>
    <property type="evidence" value="ECO:0007669"/>
    <property type="project" value="UniProtKB-ARBA"/>
</dbReference>
<dbReference type="FunFam" id="1.10.287.1080:FF:000001">
    <property type="entry name" value="Nucleoside triphosphate pyrophosphohydrolase"/>
    <property type="match status" value="1"/>
</dbReference>
<keyword evidence="3" id="KW-1185">Reference proteome</keyword>
<dbReference type="InterPro" id="IPR035996">
    <property type="entry name" value="4pyrrol_Methylase_sf"/>
</dbReference>
<dbReference type="GO" id="GO:0006203">
    <property type="term" value="P:dGTP catabolic process"/>
    <property type="evidence" value="ECO:0007669"/>
    <property type="project" value="TreeGrafter"/>
</dbReference>
<protein>
    <submittedName>
        <fullName evidence="2">XTP/dITP diphosphohydrolase</fullName>
    </submittedName>
</protein>
<dbReference type="InterPro" id="IPR048015">
    <property type="entry name" value="NTP-PPase_MazG-like_N"/>
</dbReference>
<name>A0A542EK50_9MICO</name>
<comment type="caution">
    <text evidence="2">The sequence shown here is derived from an EMBL/GenBank/DDBJ whole genome shotgun (WGS) entry which is preliminary data.</text>
</comment>
<evidence type="ECO:0000313" key="3">
    <source>
        <dbReference type="Proteomes" id="UP000320806"/>
    </source>
</evidence>
<dbReference type="Pfam" id="PF03819">
    <property type="entry name" value="MazG"/>
    <property type="match status" value="1"/>
</dbReference>
<keyword evidence="2" id="KW-0378">Hydrolase</keyword>
<dbReference type="SUPFAM" id="SSF101386">
    <property type="entry name" value="all-alpha NTP pyrophosphatases"/>
    <property type="match status" value="1"/>
</dbReference>
<dbReference type="CDD" id="cd11528">
    <property type="entry name" value="NTP-PPase_MazG_Nterm"/>
    <property type="match status" value="1"/>
</dbReference>